<evidence type="ECO:0000256" key="2">
    <source>
        <dbReference type="ARBA" id="ARBA00022692"/>
    </source>
</evidence>
<evidence type="ECO:0000313" key="7">
    <source>
        <dbReference type="Proteomes" id="UP001152795"/>
    </source>
</evidence>
<keyword evidence="2" id="KW-0812">Transmembrane</keyword>
<comment type="subcellular location">
    <subcellularLocation>
        <location evidence="1">Membrane</location>
        <topology evidence="1">Single-pass membrane protein</topology>
    </subcellularLocation>
</comment>
<dbReference type="EMBL" id="CACRXK020005419">
    <property type="protein sequence ID" value="CAB4006135.1"/>
    <property type="molecule type" value="Genomic_DNA"/>
</dbReference>
<protein>
    <recommendedName>
        <fullName evidence="5">FAM234A/B beta-propeller domain-containing protein</fullName>
    </recommendedName>
</protein>
<organism evidence="6 7">
    <name type="scientific">Paramuricea clavata</name>
    <name type="common">Red gorgonian</name>
    <name type="synonym">Violescent sea-whip</name>
    <dbReference type="NCBI Taxonomy" id="317549"/>
    <lineage>
        <taxon>Eukaryota</taxon>
        <taxon>Metazoa</taxon>
        <taxon>Cnidaria</taxon>
        <taxon>Anthozoa</taxon>
        <taxon>Octocorallia</taxon>
        <taxon>Malacalcyonacea</taxon>
        <taxon>Plexauridae</taxon>
        <taxon>Paramuricea</taxon>
    </lineage>
</organism>
<dbReference type="PANTHER" id="PTHR21419">
    <property type="match status" value="1"/>
</dbReference>
<evidence type="ECO:0000259" key="5">
    <source>
        <dbReference type="Pfam" id="PF23727"/>
    </source>
</evidence>
<dbReference type="InterPro" id="IPR015943">
    <property type="entry name" value="WD40/YVTN_repeat-like_dom_sf"/>
</dbReference>
<dbReference type="Pfam" id="PF23727">
    <property type="entry name" value="Beta-prop_FAM234A_B"/>
    <property type="match status" value="1"/>
</dbReference>
<evidence type="ECO:0000256" key="4">
    <source>
        <dbReference type="ARBA" id="ARBA00023136"/>
    </source>
</evidence>
<accession>A0A6S7HJG7</accession>
<dbReference type="Gene3D" id="2.130.10.10">
    <property type="entry name" value="YVTN repeat-like/Quinoprotein amine dehydrogenase"/>
    <property type="match status" value="1"/>
</dbReference>
<feature type="domain" description="FAM234A/B beta-propeller" evidence="5">
    <location>
        <begin position="131"/>
        <end position="506"/>
    </location>
</feature>
<dbReference type="AlphaFoldDB" id="A0A6S7HJG7"/>
<dbReference type="PANTHER" id="PTHR21419:SF36">
    <property type="entry name" value="PROTEIN FAM234A-LIKE"/>
    <property type="match status" value="1"/>
</dbReference>
<keyword evidence="4" id="KW-0472">Membrane</keyword>
<keyword evidence="7" id="KW-1185">Reference proteome</keyword>
<dbReference type="InterPro" id="IPR055409">
    <property type="entry name" value="Beta-prop_FAM234A_B"/>
</dbReference>
<comment type="caution">
    <text evidence="6">The sequence shown here is derived from an EMBL/GenBank/DDBJ whole genome shotgun (WGS) entry which is preliminary data.</text>
</comment>
<keyword evidence="3" id="KW-1133">Transmembrane helix</keyword>
<dbReference type="Proteomes" id="UP001152795">
    <property type="component" value="Unassembled WGS sequence"/>
</dbReference>
<sequence>MTLKNIYRAQANRFNLSDDVTSSEDDGGESGSNEGISPSNYDEPLIPPRRKHKMYHVRGKMKTKSGNFTWIVCFILTLVCVVGVLLIMVDWFLDQTKSHQKNTDSNMMSVTNNSNQSNIQPCTSFNSREIWHKIIPKLMTETAIRLNDVNEDNVTDILIGFMTVLDGYFVGGVPRKACDIYFNGSFPCFGGILALDGRTGRQLWRHYTIHEVFAINCNADLDDDGVRDCLIGGRAGVFEAISARHGTLLWRFGKDNPGFEEIMGIYTAQFVRDLDGDGVADILAAHGGDPLSEPNSDKRLVGKLFLFSGKSGHVLKWQNVPDKRETYFSPVVYSTSNGTDIVLFGTGGETHFGSLWAIDVMQLYHGHIHRAVIVYSDKYKGVMVPPVLADINKDGTVDIIMAMFNATIVAFDGETFKIIWQYTFPGSETYSTPAAGYFNDDDVPDFFVRFNHGKGFPLYYYSEITVLDGVTGKPISPSYFKSSVMSNASPLSISMTGAGNDVFVYWIADCVGHEGKGDWFDFVEGTNVHEQSRADTCKLRYKTKSFSRLSVMNRQTGFPGHTIYDSLVNEWLEHGLSGNKRNNATKQRRHVGPPDHGGFQRLIQTGSITATFPDNHESKAPKGIDVLMVTYWMYPAKVRIITEKQKECIEHYRNLSRQGKFENTVNITANMNKGHYDEGDAATNLCLEKNQDKETFYISQGNYDYKSLRFGNLTVYRFRLECQCESLKHSETCSDFLPMDKQGWGGYMGTLGNSYFIPKY</sequence>
<evidence type="ECO:0000256" key="3">
    <source>
        <dbReference type="ARBA" id="ARBA00022989"/>
    </source>
</evidence>
<dbReference type="InterPro" id="IPR028994">
    <property type="entry name" value="Integrin_alpha_N"/>
</dbReference>
<name>A0A6S7HJG7_PARCT</name>
<dbReference type="SUPFAM" id="SSF69318">
    <property type="entry name" value="Integrin alpha N-terminal domain"/>
    <property type="match status" value="1"/>
</dbReference>
<reference evidence="6" key="1">
    <citation type="submission" date="2020-04" db="EMBL/GenBank/DDBJ databases">
        <authorList>
            <person name="Alioto T."/>
            <person name="Alioto T."/>
            <person name="Gomez Garrido J."/>
        </authorList>
    </citation>
    <scope>NUCLEOTIDE SEQUENCE</scope>
    <source>
        <strain evidence="6">A484AB</strain>
    </source>
</reference>
<evidence type="ECO:0000256" key="1">
    <source>
        <dbReference type="ARBA" id="ARBA00004167"/>
    </source>
</evidence>
<dbReference type="OrthoDB" id="567787at2759"/>
<dbReference type="InterPro" id="IPR045232">
    <property type="entry name" value="FAM234"/>
</dbReference>
<proteinExistence type="predicted"/>
<evidence type="ECO:0000313" key="6">
    <source>
        <dbReference type="EMBL" id="CAB4006135.1"/>
    </source>
</evidence>
<dbReference type="GO" id="GO:0016020">
    <property type="term" value="C:membrane"/>
    <property type="evidence" value="ECO:0007669"/>
    <property type="project" value="UniProtKB-SubCell"/>
</dbReference>
<gene>
    <name evidence="6" type="ORF">PACLA_8A026048</name>
</gene>